<evidence type="ECO:0000313" key="2">
    <source>
        <dbReference type="Proteomes" id="UP001500305"/>
    </source>
</evidence>
<accession>A0ABP5RCM8</accession>
<dbReference type="EMBL" id="BAAATR010000020">
    <property type="protein sequence ID" value="GAA2255936.1"/>
    <property type="molecule type" value="Genomic_DNA"/>
</dbReference>
<organism evidence="1 2">
    <name type="scientific">Kitasatospora cystarginea</name>
    <dbReference type="NCBI Taxonomy" id="58350"/>
    <lineage>
        <taxon>Bacteria</taxon>
        <taxon>Bacillati</taxon>
        <taxon>Actinomycetota</taxon>
        <taxon>Actinomycetes</taxon>
        <taxon>Kitasatosporales</taxon>
        <taxon>Streptomycetaceae</taxon>
        <taxon>Kitasatospora</taxon>
    </lineage>
</organism>
<keyword evidence="2" id="KW-1185">Reference proteome</keyword>
<name>A0ABP5RCM8_9ACTN</name>
<reference evidence="2" key="1">
    <citation type="journal article" date="2019" name="Int. J. Syst. Evol. Microbiol.">
        <title>The Global Catalogue of Microorganisms (GCM) 10K type strain sequencing project: providing services to taxonomists for standard genome sequencing and annotation.</title>
        <authorList>
            <consortium name="The Broad Institute Genomics Platform"/>
            <consortium name="The Broad Institute Genome Sequencing Center for Infectious Disease"/>
            <person name="Wu L."/>
            <person name="Ma J."/>
        </authorList>
    </citation>
    <scope>NUCLEOTIDE SEQUENCE [LARGE SCALE GENOMIC DNA]</scope>
    <source>
        <strain evidence="2">JCM 7356</strain>
    </source>
</reference>
<gene>
    <name evidence="1" type="ORF">GCM10010430_44720</name>
</gene>
<dbReference type="Proteomes" id="UP001500305">
    <property type="component" value="Unassembled WGS sequence"/>
</dbReference>
<proteinExistence type="predicted"/>
<protein>
    <submittedName>
        <fullName evidence="1">Uncharacterized protein</fullName>
    </submittedName>
</protein>
<comment type="caution">
    <text evidence="1">The sequence shown here is derived from an EMBL/GenBank/DDBJ whole genome shotgun (WGS) entry which is preliminary data.</text>
</comment>
<sequence>METPRVVGGPCDGVGMSCPESITLTEQQVDDLEVNGLVEDDEYGCDLTTGHEGRHLVFAGDIAADSDMMWWLRWEGAEFSVEKAPCCGDCGFPLLPADHADGEGCRAPKEPRCASSVNLSETEVATLNGLEAAGCEVEEKATCDLSPSHDGRHSAFVQDQNDELLWWVAWDEAGDHVIMIADGCSELIGEDPCMLMGGHGGDHRP</sequence>
<evidence type="ECO:0000313" key="1">
    <source>
        <dbReference type="EMBL" id="GAA2255936.1"/>
    </source>
</evidence>